<keyword evidence="4" id="KW-1185">Reference proteome</keyword>
<dbReference type="EMBL" id="CP042425">
    <property type="protein sequence ID" value="QEL14030.1"/>
    <property type="molecule type" value="Genomic_DNA"/>
</dbReference>
<feature type="domain" description="Glycosyl hydrolase family 98 putative carbohydrate-binding module" evidence="2">
    <location>
        <begin position="265"/>
        <end position="403"/>
    </location>
</feature>
<keyword evidence="1" id="KW-0732">Signal</keyword>
<dbReference type="InterPro" id="IPR038637">
    <property type="entry name" value="NPCBM_sf"/>
</dbReference>
<sequence length="403" mass="43042">MKPFGLALLFASACLGFAAAADISTLTGKKHQGEVTAINDGVMTVRTEGGPVGVAVKDVFVVDYGRKVEVPAKDAKYDELELIDGSVIRTTGLLIKGKAVEVTLLQPPGEVAAPTMTIPMETIFSFSRNADDAKARLAWKKVLSGRGKRDLFVLKVNDDLTPVAGTVLTGNAAGDAIEYEKEDGGKVTFKLSRATGGLVFNQPPRGQIPPTLCKVIDLFGNTLIAKDVQVTKAGVKVTTVAGAVFEYPVAALAKLDFSQGNISYLSDMEAVVTAPQPVAGEPYFTYLRDKNQDGGQLKLDGVSYAKGLWVYPDTTLTYKLGGDFRELKMLVGIDESVPVANSTARLVITADGKELFAAKVSRKDAAKALNLDVKGVKELRITLERDGLYLGNQINLAEARVQK</sequence>
<name>A0A5C1A5Q7_9BACT</name>
<evidence type="ECO:0000256" key="1">
    <source>
        <dbReference type="SAM" id="SignalP"/>
    </source>
</evidence>
<dbReference type="AlphaFoldDB" id="A0A5C1A5Q7"/>
<dbReference type="SUPFAM" id="SSF49785">
    <property type="entry name" value="Galactose-binding domain-like"/>
    <property type="match status" value="1"/>
</dbReference>
<dbReference type="SMART" id="SM00776">
    <property type="entry name" value="NPCBM"/>
    <property type="match status" value="1"/>
</dbReference>
<dbReference type="RefSeq" id="WP_149108953.1">
    <property type="nucleotide sequence ID" value="NZ_CP042425.1"/>
</dbReference>
<dbReference type="Proteomes" id="UP000324974">
    <property type="component" value="Chromosome"/>
</dbReference>
<organism evidence="3 4">
    <name type="scientific">Limnoglobus roseus</name>
    <dbReference type="NCBI Taxonomy" id="2598579"/>
    <lineage>
        <taxon>Bacteria</taxon>
        <taxon>Pseudomonadati</taxon>
        <taxon>Planctomycetota</taxon>
        <taxon>Planctomycetia</taxon>
        <taxon>Gemmatales</taxon>
        <taxon>Gemmataceae</taxon>
        <taxon>Limnoglobus</taxon>
    </lineage>
</organism>
<gene>
    <name evidence="3" type="ORF">PX52LOC_00892</name>
</gene>
<evidence type="ECO:0000313" key="3">
    <source>
        <dbReference type="EMBL" id="QEL14030.1"/>
    </source>
</evidence>
<dbReference type="KEGG" id="lrs:PX52LOC_00892"/>
<evidence type="ECO:0000259" key="2">
    <source>
        <dbReference type="SMART" id="SM00776"/>
    </source>
</evidence>
<feature type="signal peptide" evidence="1">
    <location>
        <begin position="1"/>
        <end position="20"/>
    </location>
</feature>
<proteinExistence type="predicted"/>
<dbReference type="InterPro" id="IPR013222">
    <property type="entry name" value="Glyco_hyd_98_carb-bd"/>
</dbReference>
<feature type="chain" id="PRO_5022798015" evidence="1">
    <location>
        <begin position="21"/>
        <end position="403"/>
    </location>
</feature>
<protein>
    <submittedName>
        <fullName evidence="3">NPCBM containing protein</fullName>
    </submittedName>
</protein>
<dbReference type="Pfam" id="PF08305">
    <property type="entry name" value="NPCBM"/>
    <property type="match status" value="1"/>
</dbReference>
<dbReference type="Gene3D" id="2.60.120.1060">
    <property type="entry name" value="NPCBM/NEW2 domain"/>
    <property type="match status" value="1"/>
</dbReference>
<reference evidence="4" key="1">
    <citation type="submission" date="2019-08" db="EMBL/GenBank/DDBJ databases">
        <title>Limnoglobus roseus gen. nov., sp. nov., a novel freshwater planctomycete with a giant genome from the family Gemmataceae.</title>
        <authorList>
            <person name="Kulichevskaya I.S."/>
            <person name="Naumoff D.G."/>
            <person name="Miroshnikov K."/>
            <person name="Ivanova A."/>
            <person name="Philippov D.A."/>
            <person name="Hakobyan A."/>
            <person name="Rijpstra I.C."/>
            <person name="Sinninghe Damste J.S."/>
            <person name="Liesack W."/>
            <person name="Dedysh S.N."/>
        </authorList>
    </citation>
    <scope>NUCLEOTIDE SEQUENCE [LARGE SCALE GENOMIC DNA]</scope>
    <source>
        <strain evidence="4">PX52</strain>
    </source>
</reference>
<dbReference type="InterPro" id="IPR008979">
    <property type="entry name" value="Galactose-bd-like_sf"/>
</dbReference>
<evidence type="ECO:0000313" key="4">
    <source>
        <dbReference type="Proteomes" id="UP000324974"/>
    </source>
</evidence>
<accession>A0A5C1A5Q7</accession>
<dbReference type="OrthoDB" id="265101at2"/>